<dbReference type="AlphaFoldDB" id="A0A0V1F822"/>
<feature type="transmembrane region" description="Helical" evidence="1">
    <location>
        <begin position="48"/>
        <end position="72"/>
    </location>
</feature>
<comment type="caution">
    <text evidence="2">The sequence shown here is derived from an EMBL/GenBank/DDBJ whole genome shotgun (WGS) entry which is preliminary data.</text>
</comment>
<proteinExistence type="predicted"/>
<keyword evidence="1" id="KW-1133">Transmembrane helix</keyword>
<evidence type="ECO:0000256" key="1">
    <source>
        <dbReference type="SAM" id="Phobius"/>
    </source>
</evidence>
<sequence>MQFHGSNGSLMGTWLSNADCPSNRRFHNFSVFGFNTVRAYAKSGVIKLIFITVYLGKIISSFWLGFLFLLLVSKGEF</sequence>
<dbReference type="Proteomes" id="UP000054995">
    <property type="component" value="Unassembled WGS sequence"/>
</dbReference>
<reference evidence="2 3" key="1">
    <citation type="submission" date="2015-01" db="EMBL/GenBank/DDBJ databases">
        <title>Evolution of Trichinella species and genotypes.</title>
        <authorList>
            <person name="Korhonen P.K."/>
            <person name="Edoardo P."/>
            <person name="Giuseppe L.R."/>
            <person name="Gasser R.B."/>
        </authorList>
    </citation>
    <scope>NUCLEOTIDE SEQUENCE [LARGE SCALE GENOMIC DNA]</scope>
    <source>
        <strain evidence="2">ISS470</strain>
    </source>
</reference>
<organism evidence="2 3">
    <name type="scientific">Trichinella pseudospiralis</name>
    <name type="common">Parasitic roundworm</name>
    <dbReference type="NCBI Taxonomy" id="6337"/>
    <lineage>
        <taxon>Eukaryota</taxon>
        <taxon>Metazoa</taxon>
        <taxon>Ecdysozoa</taxon>
        <taxon>Nematoda</taxon>
        <taxon>Enoplea</taxon>
        <taxon>Dorylaimia</taxon>
        <taxon>Trichinellida</taxon>
        <taxon>Trichinellidae</taxon>
        <taxon>Trichinella</taxon>
    </lineage>
</organism>
<keyword evidence="1" id="KW-0472">Membrane</keyword>
<gene>
    <name evidence="2" type="ORF">T4D_15808</name>
</gene>
<keyword evidence="3" id="KW-1185">Reference proteome</keyword>
<dbReference type="EMBL" id="JYDT01000187">
    <property type="protein sequence ID" value="KRY82136.1"/>
    <property type="molecule type" value="Genomic_DNA"/>
</dbReference>
<accession>A0A0V1F822</accession>
<keyword evidence="1" id="KW-0812">Transmembrane</keyword>
<evidence type="ECO:0000313" key="3">
    <source>
        <dbReference type="Proteomes" id="UP000054995"/>
    </source>
</evidence>
<name>A0A0V1F822_TRIPS</name>
<protein>
    <submittedName>
        <fullName evidence="2">Uncharacterized protein</fullName>
    </submittedName>
</protein>
<evidence type="ECO:0000313" key="2">
    <source>
        <dbReference type="EMBL" id="KRY82136.1"/>
    </source>
</evidence>